<reference evidence="1 2" key="1">
    <citation type="submission" date="2019-07" db="EMBL/GenBank/DDBJ databases">
        <authorList>
            <person name="Jastrzebski P J."/>
            <person name="Paukszto L."/>
            <person name="Jastrzebski P J."/>
        </authorList>
    </citation>
    <scope>NUCLEOTIDE SEQUENCE [LARGE SCALE GENOMIC DNA]</scope>
    <source>
        <strain evidence="1 2">WMS-il1</strain>
    </source>
</reference>
<sequence length="283" mass="33443">MTTNFECTNTEIQSSHSWESLSENNEFVEVVNCDASVDSNDNCCERRPCETEWTECCNNGRNPGIIIIRDKEKHEKNKKCALELIKEDFKSRTTSTKANRIYERRMPKRQKNIEILIEQEQPRCKPPERQCCIVCQPVCQQTQVRTIYQPQCEQVICNECPRIQTVCQPAQVECRQNLSCGTICTNDRFIRCPIERCPRPNTSICLDFDDMKPRCTRRYIGRTRRPVDRIMILDRKCRGRGQILDCQNPCNRTPVYMTLKCKEKRRPCFCRRFKPFRRCHCCC</sequence>
<proteinExistence type="predicted"/>
<name>A0A564Y885_HYMDI</name>
<gene>
    <name evidence="1" type="ORF">WMSIL1_LOCUS4110</name>
</gene>
<dbReference type="Proteomes" id="UP000321570">
    <property type="component" value="Unassembled WGS sequence"/>
</dbReference>
<dbReference type="AlphaFoldDB" id="A0A564Y885"/>
<organism evidence="1 2">
    <name type="scientific">Hymenolepis diminuta</name>
    <name type="common">Rat tapeworm</name>
    <dbReference type="NCBI Taxonomy" id="6216"/>
    <lineage>
        <taxon>Eukaryota</taxon>
        <taxon>Metazoa</taxon>
        <taxon>Spiralia</taxon>
        <taxon>Lophotrochozoa</taxon>
        <taxon>Platyhelminthes</taxon>
        <taxon>Cestoda</taxon>
        <taxon>Eucestoda</taxon>
        <taxon>Cyclophyllidea</taxon>
        <taxon>Hymenolepididae</taxon>
        <taxon>Hymenolepis</taxon>
    </lineage>
</organism>
<keyword evidence="2" id="KW-1185">Reference proteome</keyword>
<dbReference type="EMBL" id="CABIJS010000111">
    <property type="protein sequence ID" value="VUZ43470.1"/>
    <property type="molecule type" value="Genomic_DNA"/>
</dbReference>
<accession>A0A564Y885</accession>
<evidence type="ECO:0000313" key="2">
    <source>
        <dbReference type="Proteomes" id="UP000321570"/>
    </source>
</evidence>
<evidence type="ECO:0000313" key="1">
    <source>
        <dbReference type="EMBL" id="VUZ43470.1"/>
    </source>
</evidence>
<protein>
    <submittedName>
        <fullName evidence="1">Uncharacterized protein</fullName>
    </submittedName>
</protein>